<reference evidence="3" key="1">
    <citation type="submission" date="2020-10" db="EMBL/GenBank/DDBJ databases">
        <title>Unveiling of a novel bifunctional photoreceptor, Dualchrome1, isolated from a cosmopolitan green alga.</title>
        <authorList>
            <person name="Suzuki S."/>
            <person name="Kawachi M."/>
        </authorList>
    </citation>
    <scope>NUCLEOTIDE SEQUENCE</scope>
    <source>
        <strain evidence="3">NIES 2893</strain>
    </source>
</reference>
<dbReference type="Proteomes" id="UP000660262">
    <property type="component" value="Unassembled WGS sequence"/>
</dbReference>
<protein>
    <recommendedName>
        <fullName evidence="2">BPL/LPL catalytic domain-containing protein</fullName>
    </recommendedName>
</protein>
<dbReference type="Pfam" id="PF21948">
    <property type="entry name" value="LplA-B_cat"/>
    <property type="match status" value="1"/>
</dbReference>
<dbReference type="AlphaFoldDB" id="A0A830HXX3"/>
<dbReference type="PANTHER" id="PTHR43506:SF1">
    <property type="entry name" value="BPL_LPL CATALYTIC DOMAIN-CONTAINING PROTEIN"/>
    <property type="match status" value="1"/>
</dbReference>
<name>A0A830HXX3_9CHLO</name>
<evidence type="ECO:0000313" key="3">
    <source>
        <dbReference type="EMBL" id="GHP11445.1"/>
    </source>
</evidence>
<feature type="domain" description="BPL/LPL catalytic" evidence="2">
    <location>
        <begin position="69"/>
        <end position="252"/>
    </location>
</feature>
<dbReference type="PANTHER" id="PTHR43506">
    <property type="entry name" value="BIOTIN/LIPOATE A/B PROTEIN LIGASE FAMILY"/>
    <property type="match status" value="1"/>
</dbReference>
<dbReference type="Gene3D" id="3.30.930.10">
    <property type="entry name" value="Bira Bifunctional Protein, Domain 2"/>
    <property type="match status" value="1"/>
</dbReference>
<feature type="region of interest" description="Disordered" evidence="1">
    <location>
        <begin position="45"/>
        <end position="76"/>
    </location>
</feature>
<proteinExistence type="predicted"/>
<dbReference type="OrthoDB" id="201621at2759"/>
<gene>
    <name evidence="3" type="ORF">PPROV_001017300</name>
</gene>
<evidence type="ECO:0000313" key="4">
    <source>
        <dbReference type="Proteomes" id="UP000660262"/>
    </source>
</evidence>
<sequence>MTLLSVLCLRHVPALTYLHIEEYLLRATSKNWLIINDGVASHDSSIGGGGGASSSSHLPFHQNDLPRPSPTPRYGDSAGIGSTAILGLGGKLHEWVDTHEAASLNVPVIRRFTGGGAVLVDTDTIFVSTIMNDSDAAVAHVEPYPGPIMQFISELYTPAWKGLLTLRENDFILTNTNKKFGGNAQAITKGRWLQHTSVLWDTNVDVMTRVLRSPTRRPKYRGTREHSDFVVTLKDVWDGDRASFVDAVLEAPMRYDVRWSCAPEDAREVLKAYEYARAHTNVRIGSKEVPL</sequence>
<dbReference type="InterPro" id="IPR045864">
    <property type="entry name" value="aa-tRNA-synth_II/BPL/LPL"/>
</dbReference>
<accession>A0A830HXX3</accession>
<keyword evidence="4" id="KW-1185">Reference proteome</keyword>
<comment type="caution">
    <text evidence="3">The sequence shown here is derived from an EMBL/GenBank/DDBJ whole genome shotgun (WGS) entry which is preliminary data.</text>
</comment>
<dbReference type="InterPro" id="IPR004143">
    <property type="entry name" value="BPL_LPL_catalytic"/>
</dbReference>
<evidence type="ECO:0000256" key="1">
    <source>
        <dbReference type="SAM" id="MobiDB-lite"/>
    </source>
</evidence>
<dbReference type="InterPro" id="IPR053264">
    <property type="entry name" value="Lipoate-ligase_2_inactive"/>
</dbReference>
<dbReference type="EMBL" id="BNJQ01000034">
    <property type="protein sequence ID" value="GHP11445.1"/>
    <property type="molecule type" value="Genomic_DNA"/>
</dbReference>
<dbReference type="PROSITE" id="PS51733">
    <property type="entry name" value="BPL_LPL_CATALYTIC"/>
    <property type="match status" value="1"/>
</dbReference>
<organism evidence="3 4">
    <name type="scientific">Pycnococcus provasolii</name>
    <dbReference type="NCBI Taxonomy" id="41880"/>
    <lineage>
        <taxon>Eukaryota</taxon>
        <taxon>Viridiplantae</taxon>
        <taxon>Chlorophyta</taxon>
        <taxon>Pseudoscourfieldiophyceae</taxon>
        <taxon>Pseudoscourfieldiales</taxon>
        <taxon>Pycnococcaceae</taxon>
        <taxon>Pycnococcus</taxon>
    </lineage>
</organism>
<dbReference type="SUPFAM" id="SSF55681">
    <property type="entry name" value="Class II aaRS and biotin synthetases"/>
    <property type="match status" value="1"/>
</dbReference>
<evidence type="ECO:0000259" key="2">
    <source>
        <dbReference type="PROSITE" id="PS51733"/>
    </source>
</evidence>